<reference evidence="1 2" key="1">
    <citation type="submission" date="2019-08" db="EMBL/GenBank/DDBJ databases">
        <authorList>
            <person name="Lim D."/>
            <person name="Batin B."/>
            <person name="Choi E."/>
            <person name="Dhami J."/>
            <person name="Figueroa S."/>
            <person name="Kim S."/>
            <person name="Kim U."/>
            <person name="Klim L."/>
            <person name="Lee Y.S."/>
            <person name="Nathaniel A."/>
            <person name="Shih C."/>
            <person name="Simental K."/>
            <person name="Shu E."/>
            <person name="Trivedi R."/>
            <person name="Valladolid I."/>
            <person name="Wang C."/>
            <person name="Ward C."/>
            <person name="Yoo K."/>
            <person name="Choi J.D."/>
            <person name="Dean N."/>
            <person name="Muthiah A.S."/>
            <person name="Diaz A."/>
            <person name="Garlena R.A."/>
            <person name="Russell D.A."/>
            <person name="Pope W.H."/>
            <person name="Jacobs-Sera D."/>
            <person name="Hatfull G.F."/>
        </authorList>
    </citation>
    <scope>NUCLEOTIDE SEQUENCE [LARGE SCALE GENOMIC DNA]</scope>
</reference>
<evidence type="ECO:0008006" key="3">
    <source>
        <dbReference type="Google" id="ProtNLM"/>
    </source>
</evidence>
<dbReference type="KEGG" id="vg:77939207"/>
<name>A0A5P8D9Y3_9CAUD</name>
<dbReference type="Proteomes" id="UP000325899">
    <property type="component" value="Segment"/>
</dbReference>
<dbReference type="GeneID" id="77939207"/>
<evidence type="ECO:0000313" key="2">
    <source>
        <dbReference type="Proteomes" id="UP000325899"/>
    </source>
</evidence>
<proteinExistence type="predicted"/>
<keyword evidence="2" id="KW-1185">Reference proteome</keyword>
<dbReference type="RefSeq" id="YP_010663187.1">
    <property type="nucleotide sequence ID" value="NC_070893.1"/>
</dbReference>
<dbReference type="EMBL" id="MN284906">
    <property type="protein sequence ID" value="QFP95805.1"/>
    <property type="molecule type" value="Genomic_DNA"/>
</dbReference>
<dbReference type="PROSITE" id="PS51257">
    <property type="entry name" value="PROKAR_LIPOPROTEIN"/>
    <property type="match status" value="1"/>
</dbReference>
<accession>A0A5P8D9Y3</accession>
<evidence type="ECO:0000313" key="1">
    <source>
        <dbReference type="EMBL" id="QFP95805.1"/>
    </source>
</evidence>
<protein>
    <recommendedName>
        <fullName evidence="3">Lipoprotein</fullName>
    </recommendedName>
</protein>
<sequence>MNKKLITILAGVVAACGMTAAPATAMISLDAKSNVRYMVCGDGVAEIEYNNAYGNYDWADVDLSQGCWFYDLYNGSDEFGYPDGAAWADVNVTDTNGGYVSCVVWVNGVIEGRASDNSEYYSYASCY</sequence>
<organism evidence="1 2">
    <name type="scientific">Gordonia phage CherryonLim</name>
    <dbReference type="NCBI Taxonomy" id="2652411"/>
    <lineage>
        <taxon>Viruses</taxon>
        <taxon>Duplodnaviria</taxon>
        <taxon>Heunggongvirae</taxon>
        <taxon>Uroviricota</taxon>
        <taxon>Caudoviricetes</taxon>
        <taxon>Ponsvirus</taxon>
        <taxon>Ponsvirus cherryonlim</taxon>
    </lineage>
</organism>
<gene>
    <name evidence="1" type="primary">52</name>
    <name evidence="1" type="ORF">SEA_CHERRYONLIM_52</name>
</gene>